<protein>
    <recommendedName>
        <fullName evidence="6">2-oxoglutarate dehydrogenase</fullName>
    </recommendedName>
</protein>
<feature type="compositionally biased region" description="Low complexity" evidence="1">
    <location>
        <begin position="326"/>
        <end position="337"/>
    </location>
</feature>
<dbReference type="Proteomes" id="UP001142462">
    <property type="component" value="Unassembled WGS sequence"/>
</dbReference>
<dbReference type="EMBL" id="BSEJ01000003">
    <property type="protein sequence ID" value="GLJ60835.1"/>
    <property type="molecule type" value="Genomic_DNA"/>
</dbReference>
<proteinExistence type="predicted"/>
<feature type="region of interest" description="Disordered" evidence="1">
    <location>
        <begin position="36"/>
        <end position="75"/>
    </location>
</feature>
<dbReference type="AlphaFoldDB" id="A0A9W6LW60"/>
<feature type="signal peptide" evidence="3">
    <location>
        <begin position="1"/>
        <end position="35"/>
    </location>
</feature>
<evidence type="ECO:0000313" key="4">
    <source>
        <dbReference type="EMBL" id="GLJ60835.1"/>
    </source>
</evidence>
<feature type="region of interest" description="Disordered" evidence="1">
    <location>
        <begin position="723"/>
        <end position="754"/>
    </location>
</feature>
<evidence type="ECO:0000256" key="2">
    <source>
        <dbReference type="SAM" id="Phobius"/>
    </source>
</evidence>
<keyword evidence="2" id="KW-0472">Membrane</keyword>
<feature type="compositionally biased region" description="Low complexity" evidence="1">
    <location>
        <begin position="728"/>
        <end position="746"/>
    </location>
</feature>
<keyword evidence="2" id="KW-0812">Transmembrane</keyword>
<sequence>MTHRRTAEARSCLRRLGAPTAVLLALLLGAQPALASVPDATSEPSDAPRRHVTAPKESGQEARVGVPADADDDDQAPALSLLPAQQGVLGAGAALNATATIANPGAEALPAGTLRLDIARSALGDRAALDAWLTSGDADGDFATLQTAPVDEVGGGASATEELSVAADVAGLEGLAAGVYPLRATLGAGASAVEGRSVVVVADGERAPVSVIVPITAPPTAAGLLTADEIGTLTGPDGALSQALEAVAGTTAVLAVDPAIPAAIRALGTAAPAAALEWLERLEELPNERFALQFGDADVTPQIQAGLTAPLAPTSLRAFESGENFAAPEPTPSATPAAEEEPAAPDEPAYPSLEELLSIGEEAARVYWPAEGSAGPDVVSALAVEGATTLIPSTSTAEGAGGAAVPARAEGALVYDEAISEVLSAAALDQSAHEDDLVEASAELWFAAHETGGAPLLVALDRPAYPADDAEAPTAIRTEESLRDAIESVTRNASVEAVPLTDVLEAEAQPVTVSEVAPDPERTAAVSAFTSAEPGLAHMASALDEPELLTGQARAEALQLLGVGWTDDPDRWREAIGAHAELTAQRVDGIGVTVSDQVQLLSAEAPLPVWVRNSLAWPITVVLEVQPDNVRLDVQERIEVQVPAGSNPRVEIPVEARVGSGEVQLAVSLFTASGEQIGGVQTMDVTVRAEWERIGIGVLVAIIVLLVVGGVIRTVLRRRRRMAERATPDGADADGATADGADGPPAGERDASDD</sequence>
<evidence type="ECO:0000256" key="3">
    <source>
        <dbReference type="SAM" id="SignalP"/>
    </source>
</evidence>
<name>A0A9W6LW60_9MICO</name>
<feature type="chain" id="PRO_5040743605" description="2-oxoglutarate dehydrogenase" evidence="3">
    <location>
        <begin position="36"/>
        <end position="754"/>
    </location>
</feature>
<keyword evidence="5" id="KW-1185">Reference proteome</keyword>
<evidence type="ECO:0000256" key="1">
    <source>
        <dbReference type="SAM" id="MobiDB-lite"/>
    </source>
</evidence>
<reference evidence="4" key="1">
    <citation type="journal article" date="2014" name="Int. J. Syst. Evol. Microbiol.">
        <title>Complete genome sequence of Corynebacterium casei LMG S-19264T (=DSM 44701T), isolated from a smear-ripened cheese.</title>
        <authorList>
            <consortium name="US DOE Joint Genome Institute (JGI-PGF)"/>
            <person name="Walter F."/>
            <person name="Albersmeier A."/>
            <person name="Kalinowski J."/>
            <person name="Ruckert C."/>
        </authorList>
    </citation>
    <scope>NUCLEOTIDE SEQUENCE</scope>
    <source>
        <strain evidence="4">VKM Ac-1020</strain>
    </source>
</reference>
<feature type="region of interest" description="Disordered" evidence="1">
    <location>
        <begin position="324"/>
        <end position="349"/>
    </location>
</feature>
<organism evidence="4 5">
    <name type="scientific">Microbacterium barkeri</name>
    <dbReference type="NCBI Taxonomy" id="33917"/>
    <lineage>
        <taxon>Bacteria</taxon>
        <taxon>Bacillati</taxon>
        <taxon>Actinomycetota</taxon>
        <taxon>Actinomycetes</taxon>
        <taxon>Micrococcales</taxon>
        <taxon>Microbacteriaceae</taxon>
        <taxon>Microbacterium</taxon>
    </lineage>
</organism>
<dbReference type="Pfam" id="PF19516">
    <property type="entry name" value="DUF6049"/>
    <property type="match status" value="1"/>
</dbReference>
<feature type="transmembrane region" description="Helical" evidence="2">
    <location>
        <begin position="694"/>
        <end position="716"/>
    </location>
</feature>
<reference evidence="4" key="2">
    <citation type="submission" date="2023-01" db="EMBL/GenBank/DDBJ databases">
        <authorList>
            <person name="Sun Q."/>
            <person name="Evtushenko L."/>
        </authorList>
    </citation>
    <scope>NUCLEOTIDE SEQUENCE</scope>
    <source>
        <strain evidence="4">VKM Ac-1020</strain>
    </source>
</reference>
<dbReference type="InterPro" id="IPR046112">
    <property type="entry name" value="DUF6049"/>
</dbReference>
<accession>A0A9W6LW60</accession>
<keyword evidence="2" id="KW-1133">Transmembrane helix</keyword>
<keyword evidence="3" id="KW-0732">Signal</keyword>
<gene>
    <name evidence="4" type="ORF">GCM10017576_09640</name>
</gene>
<evidence type="ECO:0000313" key="5">
    <source>
        <dbReference type="Proteomes" id="UP001142462"/>
    </source>
</evidence>
<dbReference type="RefSeq" id="WP_271172548.1">
    <property type="nucleotide sequence ID" value="NZ_BSEJ01000003.1"/>
</dbReference>
<comment type="caution">
    <text evidence="4">The sequence shown here is derived from an EMBL/GenBank/DDBJ whole genome shotgun (WGS) entry which is preliminary data.</text>
</comment>
<evidence type="ECO:0008006" key="6">
    <source>
        <dbReference type="Google" id="ProtNLM"/>
    </source>
</evidence>